<reference evidence="1" key="1">
    <citation type="journal article" date="2020" name="Nature">
        <title>Giant virus diversity and host interactions through global metagenomics.</title>
        <authorList>
            <person name="Schulz F."/>
            <person name="Roux S."/>
            <person name="Paez-Espino D."/>
            <person name="Jungbluth S."/>
            <person name="Walsh D.A."/>
            <person name="Denef V.J."/>
            <person name="McMahon K.D."/>
            <person name="Konstantinidis K.T."/>
            <person name="Eloe-Fadrosh E.A."/>
            <person name="Kyrpides N.C."/>
            <person name="Woyke T."/>
        </authorList>
    </citation>
    <scope>NUCLEOTIDE SEQUENCE</scope>
    <source>
        <strain evidence="1">GVMAG-M-3300009163-63</strain>
    </source>
</reference>
<proteinExistence type="predicted"/>
<sequence length="185" mass="19905">MVFKLKYNFNGPPDSHVLIKQRGNNATLTSVNPMPQQFYPSSNDSVFAMGRRAFVQTKGEPNGPNNTDNKVAGNVRGNFGTTFNQIPPHKRVGLVGKPISFPQDSSQRIERLKNNAIGGGSMKVGLAKTAPMSFKSNDTTSRNIAIRRCRAGGCVAPKKKGANNSFKSGGGSTYTSIGNRQIFAP</sequence>
<dbReference type="AlphaFoldDB" id="A0A6C0F2D9"/>
<dbReference type="EMBL" id="MN739005">
    <property type="protein sequence ID" value="QHT34709.1"/>
    <property type="molecule type" value="Genomic_DNA"/>
</dbReference>
<name>A0A6C0F2D9_9ZZZZ</name>
<organism evidence="1">
    <name type="scientific">viral metagenome</name>
    <dbReference type="NCBI Taxonomy" id="1070528"/>
    <lineage>
        <taxon>unclassified sequences</taxon>
        <taxon>metagenomes</taxon>
        <taxon>organismal metagenomes</taxon>
    </lineage>
</organism>
<accession>A0A6C0F2D9</accession>
<evidence type="ECO:0000313" key="1">
    <source>
        <dbReference type="EMBL" id="QHT34709.1"/>
    </source>
</evidence>
<protein>
    <submittedName>
        <fullName evidence="1">Uncharacterized protein</fullName>
    </submittedName>
</protein>